<dbReference type="Gene3D" id="3.30.565.10">
    <property type="entry name" value="Histidine kinase-like ATPase, C-terminal domain"/>
    <property type="match status" value="1"/>
</dbReference>
<evidence type="ECO:0000256" key="4">
    <source>
        <dbReference type="ARBA" id="ARBA00022679"/>
    </source>
</evidence>
<keyword evidence="7" id="KW-0472">Membrane</keyword>
<dbReference type="InterPro" id="IPR036641">
    <property type="entry name" value="HPT_dom_sf"/>
</dbReference>
<dbReference type="SMART" id="SM00388">
    <property type="entry name" value="HisKA"/>
    <property type="match status" value="1"/>
</dbReference>
<evidence type="ECO:0000256" key="3">
    <source>
        <dbReference type="ARBA" id="ARBA00022553"/>
    </source>
</evidence>
<gene>
    <name evidence="11" type="primary">evgS</name>
    <name evidence="11" type="ORF">PRI8871_01854</name>
</gene>
<dbReference type="InterPro" id="IPR003594">
    <property type="entry name" value="HATPase_dom"/>
</dbReference>
<dbReference type="InterPro" id="IPR004358">
    <property type="entry name" value="Sig_transdc_His_kin-like_C"/>
</dbReference>
<organism evidence="11 12">
    <name type="scientific">Pseudoprimorskyibacter insulae</name>
    <dbReference type="NCBI Taxonomy" id="1695997"/>
    <lineage>
        <taxon>Bacteria</taxon>
        <taxon>Pseudomonadati</taxon>
        <taxon>Pseudomonadota</taxon>
        <taxon>Alphaproteobacteria</taxon>
        <taxon>Rhodobacterales</taxon>
        <taxon>Paracoccaceae</taxon>
        <taxon>Pseudoprimorskyibacter</taxon>
    </lineage>
</organism>
<dbReference type="SUPFAM" id="SSF47384">
    <property type="entry name" value="Homodimeric domain of signal transducing histidine kinase"/>
    <property type="match status" value="1"/>
</dbReference>
<feature type="domain" description="Response regulatory" evidence="9">
    <location>
        <begin position="619"/>
        <end position="735"/>
    </location>
</feature>
<keyword evidence="5" id="KW-0418">Kinase</keyword>
<keyword evidence="7" id="KW-0812">Transmembrane</keyword>
<dbReference type="SMART" id="SM00091">
    <property type="entry name" value="PAS"/>
    <property type="match status" value="1"/>
</dbReference>
<dbReference type="Pfam" id="PF00072">
    <property type="entry name" value="Response_reg"/>
    <property type="match status" value="1"/>
</dbReference>
<dbReference type="EMBL" id="OMOJ01000003">
    <property type="protein sequence ID" value="SPF80052.1"/>
    <property type="molecule type" value="Genomic_DNA"/>
</dbReference>
<dbReference type="Gene3D" id="3.40.50.2300">
    <property type="match status" value="1"/>
</dbReference>
<dbReference type="EC" id="2.7.13.3" evidence="2"/>
<evidence type="ECO:0000256" key="1">
    <source>
        <dbReference type="ARBA" id="ARBA00000085"/>
    </source>
</evidence>
<feature type="transmembrane region" description="Helical" evidence="7">
    <location>
        <begin position="192"/>
        <end position="214"/>
    </location>
</feature>
<dbReference type="SUPFAM" id="SSF47226">
    <property type="entry name" value="Histidine-containing phosphotransfer domain, HPT domain"/>
    <property type="match status" value="1"/>
</dbReference>
<dbReference type="PROSITE" id="PS51257">
    <property type="entry name" value="PROKAR_LIPOPROTEIN"/>
    <property type="match status" value="1"/>
</dbReference>
<dbReference type="CDD" id="cd16922">
    <property type="entry name" value="HATPase_EvgS-ArcB-TorS-like"/>
    <property type="match status" value="1"/>
</dbReference>
<evidence type="ECO:0000259" key="10">
    <source>
        <dbReference type="PROSITE" id="PS50112"/>
    </source>
</evidence>
<dbReference type="Pfam" id="PF13426">
    <property type="entry name" value="PAS_9"/>
    <property type="match status" value="1"/>
</dbReference>
<dbReference type="GO" id="GO:0000155">
    <property type="term" value="F:phosphorelay sensor kinase activity"/>
    <property type="evidence" value="ECO:0007669"/>
    <property type="project" value="InterPro"/>
</dbReference>
<dbReference type="CDD" id="cd17546">
    <property type="entry name" value="REC_hyHK_CKI1_RcsC-like"/>
    <property type="match status" value="1"/>
</dbReference>
<dbReference type="PANTHER" id="PTHR43047">
    <property type="entry name" value="TWO-COMPONENT HISTIDINE PROTEIN KINASE"/>
    <property type="match status" value="1"/>
</dbReference>
<keyword evidence="4 11" id="KW-0808">Transferase</keyword>
<dbReference type="SUPFAM" id="SSF55785">
    <property type="entry name" value="PYP-like sensor domain (PAS domain)"/>
    <property type="match status" value="1"/>
</dbReference>
<dbReference type="InterPro" id="IPR000014">
    <property type="entry name" value="PAS"/>
</dbReference>
<feature type="domain" description="PAS" evidence="10">
    <location>
        <begin position="227"/>
        <end position="271"/>
    </location>
</feature>
<reference evidence="12" key="1">
    <citation type="submission" date="2018-03" db="EMBL/GenBank/DDBJ databases">
        <authorList>
            <person name="Rodrigo-Torres L."/>
            <person name="Arahal R. D."/>
            <person name="Lucena T."/>
        </authorList>
    </citation>
    <scope>NUCLEOTIDE SEQUENCE [LARGE SCALE GENOMIC DNA]</scope>
    <source>
        <strain evidence="12">CECT 8871</strain>
    </source>
</reference>
<protein>
    <recommendedName>
        <fullName evidence="2">histidine kinase</fullName>
        <ecNumber evidence="2">2.7.13.3</ecNumber>
    </recommendedName>
</protein>
<sequence>MPARQVSRLTLSAKRLTAQVLLGLLLVSCVALIASAFSFQERQNAVRAADTDNQGWTVAQLEVDFLSLRVAVNEAMIAKATDAAAPEEAWRRARVRFDIFFSRADVLYAAQLHLGVPAEMLTELAALQGKINDLADHIDILLDPSIAEMGAFLSQISDLRPEVRRLSNNMLHHFIVMEETARADERALLFRFMLQSLVLLLLMVVSLYLAVSLWRDLEARTQQTERAEKTLAKAFQSALSAVIVTDRDGEVILCNGGAEEIFGLTRHAMTGTRCQELLDITTLANVDEKSGEIRMIDLISELSGHAPTRATARRANGEEFPAEVALLPDIGTDGRPNLIWFVRDISEQARAEERMRSALAAAQRHAAAKSMFLATMSHEMRTPLHGLIASLELIDSKQLDDKNRKFLKTAADCSERALSQVNDVLELTRLGETSEPPSPFAPGQVAADILEELELLAAERHNTLRVDIQGSQIGDQFMGRPSSFSRAIYNLAGNAVKFTENGEISISLTFAALDSNTVQLYVAVRDTGIGIAPEDQERVLEQFETVNPSEVAAQSGTGLGLPIARLAIERMGGKLALDSTPGEGSCFSFDIPLKPAVPEDSKEATSTDEIELVVPDNGRLLIVDDNEVNLTVLSEMVRRLGFTPDLAHDGKEGVEMALNQCYDFILMDVSMPVMNGREATRLIREQGACQKSVIIGVTALIEAHESARLKASGMNGVLNKPVKMGQLKAALSAYGQSVAEPAPESDDDSDFAELCNLVGSETALRLLNEAFQDVRRALSAMRELSDNSVDEIHRAVGATGMVGLIDLSDFLSEAEMAASKGRKAMLDELVPEVEDLLTDAEGKFKRLSSAI</sequence>
<feature type="transmembrane region" description="Helical" evidence="7">
    <location>
        <begin position="20"/>
        <end position="39"/>
    </location>
</feature>
<dbReference type="InterPro" id="IPR011006">
    <property type="entry name" value="CheY-like_superfamily"/>
</dbReference>
<comment type="catalytic activity">
    <reaction evidence="1">
        <text>ATP + protein L-histidine = ADP + protein N-phospho-L-histidine.</text>
        <dbReference type="EC" id="2.7.13.3"/>
    </reaction>
</comment>
<dbReference type="SUPFAM" id="SSF55874">
    <property type="entry name" value="ATPase domain of HSP90 chaperone/DNA topoisomerase II/histidine kinase"/>
    <property type="match status" value="1"/>
</dbReference>
<proteinExistence type="predicted"/>
<evidence type="ECO:0000259" key="8">
    <source>
        <dbReference type="PROSITE" id="PS50109"/>
    </source>
</evidence>
<keyword evidence="12" id="KW-1185">Reference proteome</keyword>
<evidence type="ECO:0000313" key="11">
    <source>
        <dbReference type="EMBL" id="SPF80052.1"/>
    </source>
</evidence>
<feature type="domain" description="Histidine kinase" evidence="8">
    <location>
        <begin position="375"/>
        <end position="595"/>
    </location>
</feature>
<accession>A0A2R8AVJ2</accession>
<dbReference type="InterPro" id="IPR003661">
    <property type="entry name" value="HisK_dim/P_dom"/>
</dbReference>
<feature type="modified residue" description="4-aspartylphosphate" evidence="6">
    <location>
        <position position="668"/>
    </location>
</feature>
<evidence type="ECO:0000256" key="7">
    <source>
        <dbReference type="SAM" id="Phobius"/>
    </source>
</evidence>
<dbReference type="PROSITE" id="PS50110">
    <property type="entry name" value="RESPONSE_REGULATORY"/>
    <property type="match status" value="1"/>
</dbReference>
<dbReference type="Pfam" id="PF00512">
    <property type="entry name" value="HisKA"/>
    <property type="match status" value="1"/>
</dbReference>
<dbReference type="InterPro" id="IPR005467">
    <property type="entry name" value="His_kinase_dom"/>
</dbReference>
<evidence type="ECO:0000256" key="6">
    <source>
        <dbReference type="PROSITE-ProRule" id="PRU00169"/>
    </source>
</evidence>
<dbReference type="PROSITE" id="PS50109">
    <property type="entry name" value="HIS_KIN"/>
    <property type="match status" value="1"/>
</dbReference>
<dbReference type="Gene3D" id="1.10.287.130">
    <property type="match status" value="1"/>
</dbReference>
<evidence type="ECO:0000259" key="9">
    <source>
        <dbReference type="PROSITE" id="PS50110"/>
    </source>
</evidence>
<dbReference type="Gene3D" id="3.30.450.20">
    <property type="entry name" value="PAS domain"/>
    <property type="match status" value="1"/>
</dbReference>
<dbReference type="CDD" id="cd00130">
    <property type="entry name" value="PAS"/>
    <property type="match status" value="1"/>
</dbReference>
<evidence type="ECO:0000256" key="2">
    <source>
        <dbReference type="ARBA" id="ARBA00012438"/>
    </source>
</evidence>
<evidence type="ECO:0000313" key="12">
    <source>
        <dbReference type="Proteomes" id="UP000244904"/>
    </source>
</evidence>
<dbReference type="InterPro" id="IPR036097">
    <property type="entry name" value="HisK_dim/P_sf"/>
</dbReference>
<dbReference type="SMART" id="SM00448">
    <property type="entry name" value="REC"/>
    <property type="match status" value="1"/>
</dbReference>
<dbReference type="SUPFAM" id="SSF52172">
    <property type="entry name" value="CheY-like"/>
    <property type="match status" value="1"/>
</dbReference>
<keyword evidence="3 6" id="KW-0597">Phosphoprotein</keyword>
<dbReference type="CDD" id="cd00082">
    <property type="entry name" value="HisKA"/>
    <property type="match status" value="1"/>
</dbReference>
<dbReference type="InterPro" id="IPR001789">
    <property type="entry name" value="Sig_transdc_resp-reg_receiver"/>
</dbReference>
<dbReference type="NCBIfam" id="TIGR00229">
    <property type="entry name" value="sensory_box"/>
    <property type="match status" value="1"/>
</dbReference>
<keyword evidence="7" id="KW-1133">Transmembrane helix</keyword>
<dbReference type="InterPro" id="IPR035965">
    <property type="entry name" value="PAS-like_dom_sf"/>
</dbReference>
<dbReference type="PRINTS" id="PR00344">
    <property type="entry name" value="BCTRLSENSOR"/>
</dbReference>
<dbReference type="Proteomes" id="UP000244904">
    <property type="component" value="Unassembled WGS sequence"/>
</dbReference>
<dbReference type="Pfam" id="PF02518">
    <property type="entry name" value="HATPase_c"/>
    <property type="match status" value="1"/>
</dbReference>
<dbReference type="AlphaFoldDB" id="A0A2R8AVJ2"/>
<dbReference type="PANTHER" id="PTHR43047:SF64">
    <property type="entry name" value="HISTIDINE KINASE CONTAINING CHEY-HOMOLOGOUS RECEIVER DOMAIN AND PAS DOMAIN-RELATED"/>
    <property type="match status" value="1"/>
</dbReference>
<name>A0A2R8AVJ2_9RHOB</name>
<dbReference type="SMART" id="SM00387">
    <property type="entry name" value="HATPase_c"/>
    <property type="match status" value="1"/>
</dbReference>
<evidence type="ECO:0000256" key="5">
    <source>
        <dbReference type="ARBA" id="ARBA00022777"/>
    </source>
</evidence>
<dbReference type="InterPro" id="IPR036890">
    <property type="entry name" value="HATPase_C_sf"/>
</dbReference>
<dbReference type="PROSITE" id="PS50112">
    <property type="entry name" value="PAS"/>
    <property type="match status" value="1"/>
</dbReference>